<dbReference type="Proteomes" id="UP001152747">
    <property type="component" value="Unassembled WGS sequence"/>
</dbReference>
<dbReference type="InterPro" id="IPR036305">
    <property type="entry name" value="RGS_sf"/>
</dbReference>
<feature type="compositionally biased region" description="Low complexity" evidence="1">
    <location>
        <begin position="69"/>
        <end position="82"/>
    </location>
</feature>
<dbReference type="SMART" id="SM00315">
    <property type="entry name" value="RGS"/>
    <property type="match status" value="1"/>
</dbReference>
<dbReference type="PROSITE" id="PS50132">
    <property type="entry name" value="RGS"/>
    <property type="match status" value="1"/>
</dbReference>
<dbReference type="PRINTS" id="PR01301">
    <property type="entry name" value="RGSPROTEIN"/>
</dbReference>
<dbReference type="OrthoDB" id="196547at2759"/>
<evidence type="ECO:0000256" key="1">
    <source>
        <dbReference type="SAM" id="MobiDB-lite"/>
    </source>
</evidence>
<dbReference type="PANTHER" id="PTHR10845:SF259">
    <property type="entry name" value="RGS DOMAIN-CONTAINING PROTEIN-RELATED"/>
    <property type="match status" value="1"/>
</dbReference>
<protein>
    <recommendedName>
        <fullName evidence="2">RGS domain-containing protein</fullName>
    </recommendedName>
</protein>
<accession>A0A9P1J2R0</accession>
<gene>
    <name evidence="3" type="ORF">CAMP_LOCUS17257</name>
</gene>
<dbReference type="AlphaFoldDB" id="A0A9P1J2R0"/>
<sequence>MDKLVGGEEPNNNNNNNNEKKGKKKTTTAADNKMDVRRKISVPLPASTSKRIVHKWASVREMESLNVSPPNTTTTTTTQPTTSGPISKTLSYLRNKMDSALSTSSLYPSKEEVRLWERNFEALLNSKYGCALFRQFLKKEFSDENVDFWLECEDFKKMKDGKKGTTQKAIEIYREYVVEHSPKEVNLDSDTRAATKAALENGCRTDTFSLAQNRVEQLMAKDSYRRFLRDRLFLDLIESFESDSQGASTSSEGPSTSK</sequence>
<dbReference type="PANTHER" id="PTHR10845">
    <property type="entry name" value="REGULATOR OF G PROTEIN SIGNALING"/>
    <property type="match status" value="1"/>
</dbReference>
<feature type="region of interest" description="Disordered" evidence="1">
    <location>
        <begin position="66"/>
        <end position="87"/>
    </location>
</feature>
<dbReference type="FunFam" id="1.10.167.10:FF:000001">
    <property type="entry name" value="Putative regulator of g-protein signaling 12"/>
    <property type="match status" value="1"/>
</dbReference>
<dbReference type="InterPro" id="IPR016137">
    <property type="entry name" value="RGS"/>
</dbReference>
<comment type="caution">
    <text evidence="3">The sequence shown here is derived from an EMBL/GenBank/DDBJ whole genome shotgun (WGS) entry which is preliminary data.</text>
</comment>
<evidence type="ECO:0000313" key="4">
    <source>
        <dbReference type="Proteomes" id="UP001152747"/>
    </source>
</evidence>
<feature type="region of interest" description="Disordered" evidence="1">
    <location>
        <begin position="1"/>
        <end position="33"/>
    </location>
</feature>
<evidence type="ECO:0000259" key="2">
    <source>
        <dbReference type="PROSITE" id="PS50132"/>
    </source>
</evidence>
<feature type="compositionally biased region" description="Low complexity" evidence="1">
    <location>
        <begin position="7"/>
        <end position="17"/>
    </location>
</feature>
<dbReference type="Pfam" id="PF00615">
    <property type="entry name" value="RGS"/>
    <property type="match status" value="1"/>
</dbReference>
<proteinExistence type="predicted"/>
<dbReference type="Gene3D" id="1.10.167.10">
    <property type="entry name" value="Regulator of G-protein Signalling 4, domain 2"/>
    <property type="match status" value="1"/>
</dbReference>
<evidence type="ECO:0000313" key="3">
    <source>
        <dbReference type="EMBL" id="CAI5454620.1"/>
    </source>
</evidence>
<name>A0A9P1J2R0_9PELO</name>
<feature type="domain" description="RGS" evidence="2">
    <location>
        <begin position="119"/>
        <end position="237"/>
    </location>
</feature>
<reference evidence="3" key="1">
    <citation type="submission" date="2022-11" db="EMBL/GenBank/DDBJ databases">
        <authorList>
            <person name="Kikuchi T."/>
        </authorList>
    </citation>
    <scope>NUCLEOTIDE SEQUENCE</scope>
    <source>
        <strain evidence="3">PS1010</strain>
    </source>
</reference>
<keyword evidence="4" id="KW-1185">Reference proteome</keyword>
<dbReference type="EMBL" id="CANHGI010000006">
    <property type="protein sequence ID" value="CAI5454620.1"/>
    <property type="molecule type" value="Genomic_DNA"/>
</dbReference>
<organism evidence="3 4">
    <name type="scientific">Caenorhabditis angaria</name>
    <dbReference type="NCBI Taxonomy" id="860376"/>
    <lineage>
        <taxon>Eukaryota</taxon>
        <taxon>Metazoa</taxon>
        <taxon>Ecdysozoa</taxon>
        <taxon>Nematoda</taxon>
        <taxon>Chromadorea</taxon>
        <taxon>Rhabditida</taxon>
        <taxon>Rhabditina</taxon>
        <taxon>Rhabditomorpha</taxon>
        <taxon>Rhabditoidea</taxon>
        <taxon>Rhabditidae</taxon>
        <taxon>Peloderinae</taxon>
        <taxon>Caenorhabditis</taxon>
    </lineage>
</organism>
<dbReference type="SUPFAM" id="SSF48097">
    <property type="entry name" value="Regulator of G-protein signaling, RGS"/>
    <property type="match status" value="1"/>
</dbReference>
<dbReference type="InterPro" id="IPR044926">
    <property type="entry name" value="RGS_subdomain_2"/>
</dbReference>